<proteinExistence type="predicted"/>
<sequence length="59" mass="6425">MHVPRIAILGAGLMGVGTATHFARYGHQVWIRDVSAERLANVPTIAHNILAELLHSRSV</sequence>
<evidence type="ECO:0000259" key="1">
    <source>
        <dbReference type="Pfam" id="PF02737"/>
    </source>
</evidence>
<dbReference type="Pfam" id="PF02737">
    <property type="entry name" value="3HCDH_N"/>
    <property type="match status" value="1"/>
</dbReference>
<dbReference type="GO" id="GO:0006631">
    <property type="term" value="P:fatty acid metabolic process"/>
    <property type="evidence" value="ECO:0007669"/>
    <property type="project" value="InterPro"/>
</dbReference>
<dbReference type="Gene3D" id="3.40.50.720">
    <property type="entry name" value="NAD(P)-binding Rossmann-like Domain"/>
    <property type="match status" value="1"/>
</dbReference>
<gene>
    <name evidence="2" type="ORF">IQ22_01367</name>
</gene>
<name>A0A562QFB9_9PSED</name>
<keyword evidence="3" id="KW-1185">Reference proteome</keyword>
<dbReference type="Proteomes" id="UP000316905">
    <property type="component" value="Unassembled WGS sequence"/>
</dbReference>
<organism evidence="2 3">
    <name type="scientific">Pseudomonas duriflava</name>
    <dbReference type="NCBI Taxonomy" id="459528"/>
    <lineage>
        <taxon>Bacteria</taxon>
        <taxon>Pseudomonadati</taxon>
        <taxon>Pseudomonadota</taxon>
        <taxon>Gammaproteobacteria</taxon>
        <taxon>Pseudomonadales</taxon>
        <taxon>Pseudomonadaceae</taxon>
        <taxon>Pseudomonas</taxon>
    </lineage>
</organism>
<protein>
    <submittedName>
        <fullName evidence="2">3-hydroxybutyryl-CoA dehydrogenase</fullName>
    </submittedName>
</protein>
<comment type="caution">
    <text evidence="2">The sequence shown here is derived from an EMBL/GenBank/DDBJ whole genome shotgun (WGS) entry which is preliminary data.</text>
</comment>
<reference evidence="2 3" key="1">
    <citation type="journal article" date="2015" name="Stand. Genomic Sci.">
        <title>Genomic Encyclopedia of Bacterial and Archaeal Type Strains, Phase III: the genomes of soil and plant-associated and newly described type strains.</title>
        <authorList>
            <person name="Whitman W.B."/>
            <person name="Woyke T."/>
            <person name="Klenk H.P."/>
            <person name="Zhou Y."/>
            <person name="Lilburn T.G."/>
            <person name="Beck B.J."/>
            <person name="De Vos P."/>
            <person name="Vandamme P."/>
            <person name="Eisen J.A."/>
            <person name="Garrity G."/>
            <person name="Hugenholtz P."/>
            <person name="Kyrpides N.C."/>
        </authorList>
    </citation>
    <scope>NUCLEOTIDE SEQUENCE [LARGE SCALE GENOMIC DNA]</scope>
    <source>
        <strain evidence="2 3">CGMCC 1.6858</strain>
    </source>
</reference>
<dbReference type="RefSeq" id="WP_280177084.1">
    <property type="nucleotide sequence ID" value="NZ_VLKY01000004.1"/>
</dbReference>
<evidence type="ECO:0000313" key="3">
    <source>
        <dbReference type="Proteomes" id="UP000316905"/>
    </source>
</evidence>
<dbReference type="InterPro" id="IPR006176">
    <property type="entry name" value="3-OHacyl-CoA_DH_NAD-bd"/>
</dbReference>
<accession>A0A562QFB9</accession>
<dbReference type="InterPro" id="IPR036291">
    <property type="entry name" value="NAD(P)-bd_dom_sf"/>
</dbReference>
<dbReference type="GO" id="GO:0070403">
    <property type="term" value="F:NAD+ binding"/>
    <property type="evidence" value="ECO:0007669"/>
    <property type="project" value="InterPro"/>
</dbReference>
<feature type="domain" description="3-hydroxyacyl-CoA dehydrogenase NAD binding" evidence="1">
    <location>
        <begin position="6"/>
        <end position="55"/>
    </location>
</feature>
<dbReference type="EMBL" id="VLKY01000004">
    <property type="protein sequence ID" value="TWI55445.1"/>
    <property type="molecule type" value="Genomic_DNA"/>
</dbReference>
<evidence type="ECO:0000313" key="2">
    <source>
        <dbReference type="EMBL" id="TWI55445.1"/>
    </source>
</evidence>
<dbReference type="AlphaFoldDB" id="A0A562QFB9"/>
<dbReference type="SUPFAM" id="SSF51735">
    <property type="entry name" value="NAD(P)-binding Rossmann-fold domains"/>
    <property type="match status" value="1"/>
</dbReference>